<dbReference type="InterPro" id="IPR005135">
    <property type="entry name" value="Endo/exonuclease/phosphatase"/>
</dbReference>
<dbReference type="AlphaFoldDB" id="A0A6M2DPJ2"/>
<dbReference type="PANTHER" id="PTHR19446">
    <property type="entry name" value="REVERSE TRANSCRIPTASES"/>
    <property type="match status" value="1"/>
</dbReference>
<dbReference type="GO" id="GO:0003964">
    <property type="term" value="F:RNA-directed DNA polymerase activity"/>
    <property type="evidence" value="ECO:0007669"/>
    <property type="project" value="UniProtKB-KW"/>
</dbReference>
<dbReference type="SUPFAM" id="SSF56219">
    <property type="entry name" value="DNase I-like"/>
    <property type="match status" value="1"/>
</dbReference>
<dbReference type="CDD" id="cd01650">
    <property type="entry name" value="RT_nLTR_like"/>
    <property type="match status" value="1"/>
</dbReference>
<dbReference type="InterPro" id="IPR036691">
    <property type="entry name" value="Endo/exonu/phosph_ase_sf"/>
</dbReference>
<sequence>MVNGPYDIKLMYWNANGIYKKVTELQYIANERDIDVILLQETHLNPSRHIHIPNYTIYRHDTTRGRGTAILVRNHLRHEEIALPDLSTAEATAINIGRGSNKITVTSAYVPSNKFRKRDFTNLLGLGDRVLIAGDINAQHPTWHCSSANSNGQKLFRMIYSRSSDCSPHHTDAPTRYSSTPGHNNSIIDLAITKGIHLAEQPTTEHILNSDHNPVFLTISHSHHHQIINHNRPDKYNYRDTISTTISHTMPITTTEEIEIAVNHLTETINHAATIAIPKLVNTTPNIQLPESILQKIAFKNKIKKMWNITKDAAIKTHLNRLVKIIGTEVKAHKNKVWQRRVRNINTDPGKIWQTVKKITNKHDVTLPPLETPNGIIVNEEEKANALADQFEQNHKNGNGNGGQTIEEAVRHHMNTHSAHPQHFKIARLKEIKSYISTSKNTKSPEPDRLQNILLKNLPRKGLILLTRLANQILKLGHFPQSWKARKTMPVHKPAKPPHLPSSYRPITLLNTMSKTIEKVILTRIKEHLTEHNIIPHCQYEFRERHSTLHPLCRITENTITNFSKHKNTSAIFIDLEKAFDSIWIEGLIYKLIILQFPTYLINTISSHLTHRTSYIQTSRGRSSARTVPAGVPQGSILGPVLFNIYLYPRPS</sequence>
<accession>A0A6M2DPJ2</accession>
<reference evidence="2" key="1">
    <citation type="submission" date="2020-03" db="EMBL/GenBank/DDBJ databases">
        <title>Transcriptomic Profiling of the Digestive Tract of the Rat Flea, Xenopsylla cheopis, Following Blood Feeding and Infection with Yersinia pestis.</title>
        <authorList>
            <person name="Bland D.M."/>
            <person name="Martens C.A."/>
            <person name="Virtaneva K."/>
            <person name="Kanakabandi K."/>
            <person name="Long D."/>
            <person name="Rosenke R."/>
            <person name="Saturday G.A."/>
            <person name="Hoyt F.H."/>
            <person name="Bruno D.P."/>
            <person name="Ribeiro J.M.C."/>
            <person name="Hinnebusch J."/>
        </authorList>
    </citation>
    <scope>NUCLEOTIDE SEQUENCE</scope>
</reference>
<dbReference type="InterPro" id="IPR043502">
    <property type="entry name" value="DNA/RNA_pol_sf"/>
</dbReference>
<protein>
    <submittedName>
        <fullName evidence="2">Putative reverse transcriptase panstrongylus megistus</fullName>
    </submittedName>
</protein>
<dbReference type="Pfam" id="PF00078">
    <property type="entry name" value="RVT_1"/>
    <property type="match status" value="1"/>
</dbReference>
<evidence type="ECO:0000259" key="1">
    <source>
        <dbReference type="PROSITE" id="PS50878"/>
    </source>
</evidence>
<name>A0A6M2DPJ2_XENCH</name>
<dbReference type="EMBL" id="GIIL01004340">
    <property type="protein sequence ID" value="NOV48066.1"/>
    <property type="molecule type" value="Transcribed_RNA"/>
</dbReference>
<dbReference type="SUPFAM" id="SSF56672">
    <property type="entry name" value="DNA/RNA polymerases"/>
    <property type="match status" value="1"/>
</dbReference>
<evidence type="ECO:0000313" key="2">
    <source>
        <dbReference type="EMBL" id="NOV48066.1"/>
    </source>
</evidence>
<keyword evidence="2" id="KW-0808">Transferase</keyword>
<dbReference type="InterPro" id="IPR000477">
    <property type="entry name" value="RT_dom"/>
</dbReference>
<keyword evidence="2" id="KW-0695">RNA-directed DNA polymerase</keyword>
<proteinExistence type="predicted"/>
<dbReference type="PROSITE" id="PS50878">
    <property type="entry name" value="RT_POL"/>
    <property type="match status" value="1"/>
</dbReference>
<feature type="domain" description="Reverse transcriptase" evidence="1">
    <location>
        <begin position="472"/>
        <end position="652"/>
    </location>
</feature>
<organism evidence="2">
    <name type="scientific">Xenopsylla cheopis</name>
    <name type="common">Oriental rat flea</name>
    <name type="synonym">Pulex cheopis</name>
    <dbReference type="NCBI Taxonomy" id="163159"/>
    <lineage>
        <taxon>Eukaryota</taxon>
        <taxon>Metazoa</taxon>
        <taxon>Ecdysozoa</taxon>
        <taxon>Arthropoda</taxon>
        <taxon>Hexapoda</taxon>
        <taxon>Insecta</taxon>
        <taxon>Pterygota</taxon>
        <taxon>Neoptera</taxon>
        <taxon>Endopterygota</taxon>
        <taxon>Siphonaptera</taxon>
        <taxon>Pulicidae</taxon>
        <taxon>Xenopsyllinae</taxon>
        <taxon>Xenopsylla</taxon>
    </lineage>
</organism>
<dbReference type="Pfam" id="PF03372">
    <property type="entry name" value="Exo_endo_phos"/>
    <property type="match status" value="1"/>
</dbReference>
<keyword evidence="2" id="KW-0548">Nucleotidyltransferase</keyword>
<dbReference type="Gene3D" id="3.60.10.10">
    <property type="entry name" value="Endonuclease/exonuclease/phosphatase"/>
    <property type="match status" value="1"/>
</dbReference>